<dbReference type="Proteomes" id="UP000287296">
    <property type="component" value="Unassembled WGS sequence"/>
</dbReference>
<dbReference type="AlphaFoldDB" id="A0A429XAN6"/>
<sequence>MNEQIMKQEKAKRIQLLHELDILKSQLCESCKKPSSSARSKHETCCAASVRMREIGEELLKLSKNRRYKKEKTKEVKSLSTKKHSIEITEDAVNQMREKGMTYTAIANHFGVSLQTLTNRRQNWELARVRGNRDQMNPQKGNSNASPKNDVSKPIHSEQTATYTEEISNLKSAIINKDSVIREQKALIDQLTATVNELESYVVELESDQEAMSEERRMLAILLHREAKRMSSLVEKELTH</sequence>
<feature type="coiled-coil region" evidence="1">
    <location>
        <begin position="181"/>
        <end position="215"/>
    </location>
</feature>
<evidence type="ECO:0000313" key="3">
    <source>
        <dbReference type="EMBL" id="RST60133.1"/>
    </source>
</evidence>
<feature type="compositionally biased region" description="Polar residues" evidence="2">
    <location>
        <begin position="134"/>
        <end position="149"/>
    </location>
</feature>
<evidence type="ECO:0000313" key="4">
    <source>
        <dbReference type="Proteomes" id="UP000287296"/>
    </source>
</evidence>
<reference evidence="3 4" key="1">
    <citation type="submission" date="2018-12" db="EMBL/GenBank/DDBJ databases">
        <authorList>
            <person name="Sun L."/>
            <person name="Chen Z."/>
        </authorList>
    </citation>
    <scope>NUCLEOTIDE SEQUENCE [LARGE SCALE GENOMIC DNA]</scope>
    <source>
        <strain evidence="3 4">LMG 29736</strain>
    </source>
</reference>
<dbReference type="EMBL" id="QYTW02000006">
    <property type="protein sequence ID" value="RST60133.1"/>
    <property type="molecule type" value="Genomic_DNA"/>
</dbReference>
<dbReference type="RefSeq" id="WP_120117225.1">
    <property type="nucleotide sequence ID" value="NZ_QYTW02000006.1"/>
</dbReference>
<evidence type="ECO:0000256" key="1">
    <source>
        <dbReference type="SAM" id="Coils"/>
    </source>
</evidence>
<feature type="region of interest" description="Disordered" evidence="2">
    <location>
        <begin position="130"/>
        <end position="156"/>
    </location>
</feature>
<dbReference type="OrthoDB" id="9872674at2"/>
<protein>
    <submittedName>
        <fullName evidence="3">Uncharacterized protein</fullName>
    </submittedName>
</protein>
<evidence type="ECO:0000256" key="2">
    <source>
        <dbReference type="SAM" id="MobiDB-lite"/>
    </source>
</evidence>
<keyword evidence="1" id="KW-0175">Coiled coil</keyword>
<comment type="caution">
    <text evidence="3">The sequence shown here is derived from an EMBL/GenBank/DDBJ whole genome shotgun (WGS) entry which is preliminary data.</text>
</comment>
<name>A0A429XAN6_SIMTE</name>
<accession>A0A429XAN6</accession>
<proteinExistence type="predicted"/>
<gene>
    <name evidence="3" type="ORF">D5F11_008725</name>
</gene>
<organism evidence="3 4">
    <name type="scientific">Siminovitchia terrae</name>
    <name type="common">Bacillus terrae</name>
    <dbReference type="NCBI Taxonomy" id="1914933"/>
    <lineage>
        <taxon>Bacteria</taxon>
        <taxon>Bacillati</taxon>
        <taxon>Bacillota</taxon>
        <taxon>Bacilli</taxon>
        <taxon>Bacillales</taxon>
        <taxon>Bacillaceae</taxon>
        <taxon>Siminovitchia</taxon>
    </lineage>
</organism>